<reference evidence="2" key="1">
    <citation type="journal article" date="2019" name="Int. J. Syst. Evol. Microbiol.">
        <title>The Global Catalogue of Microorganisms (GCM) 10K type strain sequencing project: providing services to taxonomists for standard genome sequencing and annotation.</title>
        <authorList>
            <consortium name="The Broad Institute Genomics Platform"/>
            <consortium name="The Broad Institute Genome Sequencing Center for Infectious Disease"/>
            <person name="Wu L."/>
            <person name="Ma J."/>
        </authorList>
    </citation>
    <scope>NUCLEOTIDE SEQUENCE [LARGE SCALE GENOMIC DNA]</scope>
    <source>
        <strain evidence="2">KCTC 19812</strain>
    </source>
</reference>
<evidence type="ECO:0000313" key="2">
    <source>
        <dbReference type="Proteomes" id="UP001597414"/>
    </source>
</evidence>
<dbReference type="RefSeq" id="WP_380799465.1">
    <property type="nucleotide sequence ID" value="NZ_JBHUIV010000002.1"/>
</dbReference>
<gene>
    <name evidence="1" type="ORF">ACFSKV_00145</name>
</gene>
<dbReference type="InterPro" id="IPR038186">
    <property type="entry name" value="CHAD_dom_sf"/>
</dbReference>
<proteinExistence type="predicted"/>
<dbReference type="Gene3D" id="1.40.20.10">
    <property type="entry name" value="CHAD domain"/>
    <property type="match status" value="1"/>
</dbReference>
<comment type="caution">
    <text evidence="1">The sequence shown here is derived from an EMBL/GenBank/DDBJ whole genome shotgun (WGS) entry which is preliminary data.</text>
</comment>
<dbReference type="Proteomes" id="UP001597414">
    <property type="component" value="Unassembled WGS sequence"/>
</dbReference>
<organism evidence="1 2">
    <name type="scientific">Shivajiella indica</name>
    <dbReference type="NCBI Taxonomy" id="872115"/>
    <lineage>
        <taxon>Bacteria</taxon>
        <taxon>Pseudomonadati</taxon>
        <taxon>Bacteroidota</taxon>
        <taxon>Cytophagia</taxon>
        <taxon>Cytophagales</taxon>
        <taxon>Cyclobacteriaceae</taxon>
        <taxon>Shivajiella</taxon>
    </lineage>
</organism>
<protein>
    <submittedName>
        <fullName evidence="1">CHAD domain-containing protein</fullName>
    </submittedName>
</protein>
<accession>A0ABW5B3A1</accession>
<evidence type="ECO:0000313" key="1">
    <source>
        <dbReference type="EMBL" id="MFD2199954.1"/>
    </source>
</evidence>
<keyword evidence="2" id="KW-1185">Reference proteome</keyword>
<name>A0ABW5B3A1_9BACT</name>
<sequence length="253" mass="30227">MPSKAKQKSYLFTHWHNMRHHFSQFLNAREMNDLHQMRIHIKKIHALVIFIAYLNESQEVKRSFKPVKTLFRKAGKIRELQIHFEKLKKENKDKSLLAKKLNKQIEAETIRFLKKKKKWIDIVQNTYPNIDSKITNCPEGKLIVYLKTSISEVFKYFNKENFHEARKIIKVILNLHTLLSKFSAGSLKLNLSYLDEMQNKIGNWNDLEQRIKRLKKSQRSKSEIMEFKILTKELIRSKKELKKSVYLNTVSVQ</sequence>
<dbReference type="EMBL" id="JBHUIV010000002">
    <property type="protein sequence ID" value="MFD2199954.1"/>
    <property type="molecule type" value="Genomic_DNA"/>
</dbReference>